<keyword evidence="2" id="KW-0328">Glycosyltransferase</keyword>
<dbReference type="Proteomes" id="UP000274515">
    <property type="component" value="Unassembled WGS sequence"/>
</dbReference>
<dbReference type="Gene3D" id="3.90.550.10">
    <property type="entry name" value="Spore Coat Polysaccharide Biosynthesis Protein SpsA, Chain A"/>
    <property type="match status" value="1"/>
</dbReference>
<evidence type="ECO:0000256" key="3">
    <source>
        <dbReference type="ARBA" id="ARBA00022679"/>
    </source>
</evidence>
<evidence type="ECO:0000313" key="6">
    <source>
        <dbReference type="Proteomes" id="UP000274515"/>
    </source>
</evidence>
<sequence>MDGRINTDVVIATRNRRDELLRTAQNLLALRPRPRVVVVDNASTDGTAEAVERLHPQVELIRAPHNLGAAARNLGVLSSRAEYVAFSDDDSWWEQDALPRAEHLFATHPGIGLIAAKTLVGTQDRLDPVNDLMARSPLLGSPGLPGPRVLGFTACAAVVRRRAFQEAGGFDPVLFFGAEEKLLACDLAAAGWDLVYADDVVAHHHPSPARMSRAEREALELRNNVIIAWMRRSPPAAVTETLHALRRSRRATAGALRRLPVALRRRRRLPEQVERELTTVESQTS</sequence>
<dbReference type="InterPro" id="IPR050834">
    <property type="entry name" value="Glycosyltransf_2"/>
</dbReference>
<evidence type="ECO:0000256" key="1">
    <source>
        <dbReference type="ARBA" id="ARBA00006739"/>
    </source>
</evidence>
<protein>
    <submittedName>
        <fullName evidence="5">Glycosyltransferase family 2 protein</fullName>
    </submittedName>
</protein>
<keyword evidence="6" id="KW-1185">Reference proteome</keyword>
<evidence type="ECO:0000313" key="5">
    <source>
        <dbReference type="EMBL" id="RRO14190.1"/>
    </source>
</evidence>
<gene>
    <name evidence="5" type="ORF">EIL87_20805</name>
</gene>
<comment type="caution">
    <text evidence="5">The sequence shown here is derived from an EMBL/GenBank/DDBJ whole genome shotgun (WGS) entry which is preliminary data.</text>
</comment>
<evidence type="ECO:0000256" key="2">
    <source>
        <dbReference type="ARBA" id="ARBA00022676"/>
    </source>
</evidence>
<dbReference type="OrthoDB" id="9787979at2"/>
<dbReference type="RefSeq" id="WP_125092258.1">
    <property type="nucleotide sequence ID" value="NZ_RSAA01000020.1"/>
</dbReference>
<dbReference type="GO" id="GO:0016757">
    <property type="term" value="F:glycosyltransferase activity"/>
    <property type="evidence" value="ECO:0007669"/>
    <property type="project" value="UniProtKB-KW"/>
</dbReference>
<dbReference type="CDD" id="cd04186">
    <property type="entry name" value="GT_2_like_c"/>
    <property type="match status" value="1"/>
</dbReference>
<feature type="domain" description="Glycosyltransferase 2-like" evidence="4">
    <location>
        <begin position="9"/>
        <end position="166"/>
    </location>
</feature>
<reference evidence="5 6" key="1">
    <citation type="submission" date="2018-11" db="EMBL/GenBank/DDBJ databases">
        <title>Saccharopolyspora rhizosphaerae sp. nov., an actinomycete isolated from rhizosphere soil in Thailand.</title>
        <authorList>
            <person name="Intra B."/>
            <person name="Euanorasetr J."/>
            <person name="Take A."/>
            <person name="Inahashi Y."/>
            <person name="Mori M."/>
            <person name="Panbangred W."/>
            <person name="Matsumoto A."/>
        </authorList>
    </citation>
    <scope>NUCLEOTIDE SEQUENCE [LARGE SCALE GENOMIC DNA]</scope>
    <source>
        <strain evidence="5 6">H219</strain>
    </source>
</reference>
<keyword evidence="3 5" id="KW-0808">Transferase</keyword>
<evidence type="ECO:0000259" key="4">
    <source>
        <dbReference type="Pfam" id="PF00535"/>
    </source>
</evidence>
<dbReference type="InterPro" id="IPR001173">
    <property type="entry name" value="Glyco_trans_2-like"/>
</dbReference>
<proteinExistence type="inferred from homology"/>
<name>A0A3R8NVL3_9PSEU</name>
<organism evidence="5 6">
    <name type="scientific">Saccharopolyspora rhizosphaerae</name>
    <dbReference type="NCBI Taxonomy" id="2492662"/>
    <lineage>
        <taxon>Bacteria</taxon>
        <taxon>Bacillati</taxon>
        <taxon>Actinomycetota</taxon>
        <taxon>Actinomycetes</taxon>
        <taxon>Pseudonocardiales</taxon>
        <taxon>Pseudonocardiaceae</taxon>
        <taxon>Saccharopolyspora</taxon>
    </lineage>
</organism>
<accession>A0A3R8NVL3</accession>
<dbReference type="SUPFAM" id="SSF53448">
    <property type="entry name" value="Nucleotide-diphospho-sugar transferases"/>
    <property type="match status" value="1"/>
</dbReference>
<dbReference type="Pfam" id="PF00535">
    <property type="entry name" value="Glycos_transf_2"/>
    <property type="match status" value="1"/>
</dbReference>
<comment type="similarity">
    <text evidence="1">Belongs to the glycosyltransferase 2 family.</text>
</comment>
<dbReference type="PANTHER" id="PTHR43685">
    <property type="entry name" value="GLYCOSYLTRANSFERASE"/>
    <property type="match status" value="1"/>
</dbReference>
<dbReference type="PANTHER" id="PTHR43685:SF5">
    <property type="entry name" value="GLYCOSYLTRANSFERASE EPSE-RELATED"/>
    <property type="match status" value="1"/>
</dbReference>
<dbReference type="AlphaFoldDB" id="A0A3R8NVL3"/>
<dbReference type="InterPro" id="IPR029044">
    <property type="entry name" value="Nucleotide-diphossugar_trans"/>
</dbReference>
<dbReference type="EMBL" id="RSAA01000020">
    <property type="protein sequence ID" value="RRO14190.1"/>
    <property type="molecule type" value="Genomic_DNA"/>
</dbReference>